<reference evidence="2 3" key="1">
    <citation type="submission" date="2017-09" db="EMBL/GenBank/DDBJ databases">
        <title>Depth-based differentiation of microbial function through sediment-hosted aquifers and enrichment of novel symbionts in the deep terrestrial subsurface.</title>
        <authorList>
            <person name="Probst A.J."/>
            <person name="Ladd B."/>
            <person name="Jarett J.K."/>
            <person name="Geller-Mcgrath D.E."/>
            <person name="Sieber C.M."/>
            <person name="Emerson J.B."/>
            <person name="Anantharaman K."/>
            <person name="Thomas B.C."/>
            <person name="Malmstrom R."/>
            <person name="Stieglmeier M."/>
            <person name="Klingl A."/>
            <person name="Woyke T."/>
            <person name="Ryan C.M."/>
            <person name="Banfield J.F."/>
        </authorList>
    </citation>
    <scope>NUCLEOTIDE SEQUENCE [LARGE SCALE GENOMIC DNA]</scope>
    <source>
        <strain evidence="2">CG17_big_fil_post_rev_8_21_14_2_50_48_46</strain>
    </source>
</reference>
<proteinExistence type="predicted"/>
<organism evidence="2 3">
    <name type="scientific">bacterium (Candidatus Blackallbacteria) CG17_big_fil_post_rev_8_21_14_2_50_48_46</name>
    <dbReference type="NCBI Taxonomy" id="2014261"/>
    <lineage>
        <taxon>Bacteria</taxon>
        <taxon>Candidatus Blackallbacteria</taxon>
    </lineage>
</organism>
<gene>
    <name evidence="2" type="ORF">COW36_15945</name>
</gene>
<name>A0A2M7G2W4_9BACT</name>
<dbReference type="InterPro" id="IPR014710">
    <property type="entry name" value="RmlC-like_jellyroll"/>
</dbReference>
<sequence length="120" mass="12807">MPKLIESPTLIPAEGNKPKIIREYIGGVNTGHTALSVAHMSSPGGWQEPGQRPEFEEITVVLQGSLKIEYEGGEMTVKAGQAVITSAGEWVRYSTPGEAGADYLAICLPAFSPGTVHRDE</sequence>
<dbReference type="Pfam" id="PF07883">
    <property type="entry name" value="Cupin_2"/>
    <property type="match status" value="1"/>
</dbReference>
<comment type="caution">
    <text evidence="2">The sequence shown here is derived from an EMBL/GenBank/DDBJ whole genome shotgun (WGS) entry which is preliminary data.</text>
</comment>
<evidence type="ECO:0000259" key="1">
    <source>
        <dbReference type="Pfam" id="PF07883"/>
    </source>
</evidence>
<dbReference type="EMBL" id="PFFQ01000045">
    <property type="protein sequence ID" value="PIW15760.1"/>
    <property type="molecule type" value="Genomic_DNA"/>
</dbReference>
<evidence type="ECO:0000313" key="2">
    <source>
        <dbReference type="EMBL" id="PIW15760.1"/>
    </source>
</evidence>
<dbReference type="AlphaFoldDB" id="A0A2M7G2W4"/>
<feature type="domain" description="Cupin type-2" evidence="1">
    <location>
        <begin position="43"/>
        <end position="106"/>
    </location>
</feature>
<dbReference type="InterPro" id="IPR013096">
    <property type="entry name" value="Cupin_2"/>
</dbReference>
<dbReference type="InterPro" id="IPR011051">
    <property type="entry name" value="RmlC_Cupin_sf"/>
</dbReference>
<accession>A0A2M7G2W4</accession>
<dbReference type="Gene3D" id="2.60.120.10">
    <property type="entry name" value="Jelly Rolls"/>
    <property type="match status" value="1"/>
</dbReference>
<protein>
    <submittedName>
        <fullName evidence="2">Cupin</fullName>
    </submittedName>
</protein>
<dbReference type="Proteomes" id="UP000231019">
    <property type="component" value="Unassembled WGS sequence"/>
</dbReference>
<dbReference type="SUPFAM" id="SSF51182">
    <property type="entry name" value="RmlC-like cupins"/>
    <property type="match status" value="1"/>
</dbReference>
<evidence type="ECO:0000313" key="3">
    <source>
        <dbReference type="Proteomes" id="UP000231019"/>
    </source>
</evidence>